<keyword evidence="1" id="KW-0732">Signal</keyword>
<feature type="signal peptide" evidence="1">
    <location>
        <begin position="1"/>
        <end position="19"/>
    </location>
</feature>
<organism evidence="2 3">
    <name type="scientific">Stutzerimonas balearica</name>
    <dbReference type="NCBI Taxonomy" id="74829"/>
    <lineage>
        <taxon>Bacteria</taxon>
        <taxon>Pseudomonadati</taxon>
        <taxon>Pseudomonadota</taxon>
        <taxon>Gammaproteobacteria</taxon>
        <taxon>Pseudomonadales</taxon>
        <taxon>Pseudomonadaceae</taxon>
        <taxon>Stutzerimonas</taxon>
    </lineage>
</organism>
<dbReference type="RefSeq" id="WP_200290645.1">
    <property type="nucleotide sequence ID" value="NZ_CP067013.1"/>
</dbReference>
<feature type="chain" id="PRO_5040872123" evidence="1">
    <location>
        <begin position="20"/>
        <end position="466"/>
    </location>
</feature>
<reference evidence="2 3" key="1">
    <citation type="submission" date="2020-12" db="EMBL/GenBank/DDBJ databases">
        <title>FDA dAtabase for Regulatory Grade micrObial Sequences (FDA-ARGOS): Supporting development and validation of Infectious Disease Dx tests.</title>
        <authorList>
            <person name="Sproer C."/>
            <person name="Gronow S."/>
            <person name="Severitt S."/>
            <person name="Schroder I."/>
            <person name="Tallon L."/>
            <person name="Sadzewicz L."/>
            <person name="Zhao X."/>
            <person name="Boylan J."/>
            <person name="Ott S."/>
            <person name="Bowen H."/>
            <person name="Vavikolanu K."/>
            <person name="Mehta A."/>
            <person name="Aluvathingal J."/>
            <person name="Nadendla S."/>
            <person name="Lowell S."/>
            <person name="Myers T."/>
            <person name="Yan Y."/>
            <person name="Sichtig H."/>
        </authorList>
    </citation>
    <scope>NUCLEOTIDE SEQUENCE [LARGE SCALE GENOMIC DNA]</scope>
    <source>
        <strain evidence="2 3">FDAARGOS_1013</strain>
    </source>
</reference>
<evidence type="ECO:0000313" key="3">
    <source>
        <dbReference type="Proteomes" id="UP000595933"/>
    </source>
</evidence>
<gene>
    <name evidence="2" type="ORF">I6H70_14935</name>
</gene>
<evidence type="ECO:0000256" key="1">
    <source>
        <dbReference type="SAM" id="SignalP"/>
    </source>
</evidence>
<evidence type="ECO:0000313" key="2">
    <source>
        <dbReference type="EMBL" id="QQN49839.1"/>
    </source>
</evidence>
<proteinExistence type="predicted"/>
<accession>A0A9X7YR71</accession>
<name>A0A9X7YR71_9GAMM</name>
<dbReference type="Proteomes" id="UP000595933">
    <property type="component" value="Chromosome"/>
</dbReference>
<protein>
    <submittedName>
        <fullName evidence="2">Uncharacterized protein</fullName>
    </submittedName>
</protein>
<dbReference type="AlphaFoldDB" id="A0A9X7YR71"/>
<sequence length="466" mass="47187">MKKTLLALAVSALSVNAFAASVDYSVSPVTTPVNTIAKELVPVTSATVLTTTDATTPANSDTIKWKAGFSVTEQNLVRVDLSNGAKFATAPSLEIAGTSQGATSISAGGVGESYAIFQFVAGTVASNSDVITFKPGNLTVVNQGDINVQYRLYSTQPDAVAANASTVASGTYAYAKFANALTFSADAEKSKPSKQIDVGTGGKKFVSSGTPSSDLISAPFGGLNLSIADNTFGTNLLAANKLTLGNALAASTIEVTGDFSAFVASPATLTNAKLDGVAATALTATKATFALPAVNLAAGQLVLTTDGTKVINPSSYNAKLVLDAAAQLKTAPADVAGFANLAKNGASEDVVITMKPKSSGGFYENVVRITNKSAIEGDVSITVINDAGERATVNLGDIAGQTTSTLKAGASTTQITISDIYAAVPGLALAGQGKLRLVVDSTIPEGQLSVQSLVVSDDGSTLSRFE</sequence>
<dbReference type="EMBL" id="CP067013">
    <property type="protein sequence ID" value="QQN49839.1"/>
    <property type="molecule type" value="Genomic_DNA"/>
</dbReference>